<feature type="compositionally biased region" description="Polar residues" evidence="9">
    <location>
        <begin position="379"/>
        <end position="388"/>
    </location>
</feature>
<keyword evidence="3 10" id="KW-1133">Transmembrane helix</keyword>
<dbReference type="GO" id="GO:0004930">
    <property type="term" value="F:G protein-coupled receptor activity"/>
    <property type="evidence" value="ECO:0007669"/>
    <property type="project" value="UniProtKB-KW"/>
</dbReference>
<protein>
    <submittedName>
        <fullName evidence="13">Galanin receptor type 2</fullName>
    </submittedName>
</protein>
<organism evidence="12 13">
    <name type="scientific">Lingula anatina</name>
    <name type="common">Brachiopod</name>
    <name type="synonym">Lingula unguis</name>
    <dbReference type="NCBI Taxonomy" id="7574"/>
    <lineage>
        <taxon>Eukaryota</taxon>
        <taxon>Metazoa</taxon>
        <taxon>Spiralia</taxon>
        <taxon>Lophotrochozoa</taxon>
        <taxon>Brachiopoda</taxon>
        <taxon>Linguliformea</taxon>
        <taxon>Lingulata</taxon>
        <taxon>Lingulida</taxon>
        <taxon>Linguloidea</taxon>
        <taxon>Lingulidae</taxon>
        <taxon>Lingula</taxon>
    </lineage>
</organism>
<keyword evidence="5 10" id="KW-0472">Membrane</keyword>
<evidence type="ECO:0000256" key="5">
    <source>
        <dbReference type="ARBA" id="ARBA00023136"/>
    </source>
</evidence>
<evidence type="ECO:0000256" key="9">
    <source>
        <dbReference type="SAM" id="MobiDB-lite"/>
    </source>
</evidence>
<feature type="domain" description="G-protein coupled receptors family 1 profile" evidence="11">
    <location>
        <begin position="78"/>
        <end position="348"/>
    </location>
</feature>
<keyword evidence="4 8" id="KW-0297">G-protein coupled receptor</keyword>
<feature type="transmembrane region" description="Helical" evidence="10">
    <location>
        <begin position="287"/>
        <end position="312"/>
    </location>
</feature>
<feature type="transmembrane region" description="Helical" evidence="10">
    <location>
        <begin position="98"/>
        <end position="124"/>
    </location>
</feature>
<feature type="transmembrane region" description="Helical" evidence="10">
    <location>
        <begin position="144"/>
        <end position="162"/>
    </location>
</feature>
<keyword evidence="6 8" id="KW-0675">Receptor</keyword>
<dbReference type="OMA" id="CHERTQP"/>
<accession>A0A1S3HFF1</accession>
<dbReference type="Pfam" id="PF00001">
    <property type="entry name" value="7tm_1"/>
    <property type="match status" value="1"/>
</dbReference>
<dbReference type="OrthoDB" id="10036964at2759"/>
<evidence type="ECO:0000256" key="6">
    <source>
        <dbReference type="ARBA" id="ARBA00023170"/>
    </source>
</evidence>
<dbReference type="GO" id="GO:0005886">
    <property type="term" value="C:plasma membrane"/>
    <property type="evidence" value="ECO:0007669"/>
    <property type="project" value="TreeGrafter"/>
</dbReference>
<evidence type="ECO:0000256" key="1">
    <source>
        <dbReference type="ARBA" id="ARBA00004141"/>
    </source>
</evidence>
<dbReference type="PROSITE" id="PS00237">
    <property type="entry name" value="G_PROTEIN_RECEP_F1_1"/>
    <property type="match status" value="1"/>
</dbReference>
<sequence>MLFNTSFNGLVEFENCTNDTGQETATASATSCFYFTNFVNNSSGKISVNGTGDVAIPLYIFIWVSILFGVIFLAGVLGNIFIIAVISQDKNMRKSTDLFILNLSVSDLLVMLVCMPTALVEFYAYEAWYFGDIMCKFVPFLENMTVHASVLSIVFISIERYIAICRPLSAKSKRSSKTTVKLLLVIWAVAAASTSPFLWIAHQESTRYFNGESVIVCTTSIDIQWKEYYVLALTAIFFAIPVLLLLIIYARICRVLIVEGRGLSGQSEQKKTRKLMKHMIQRRQTTYMLMAVVLTFFVCMLPFRVFTFWILYGSAESKRRISQEGMLNLANGIRVLLYLNNALNPVLYNVFSTKFKEAFGKCCRTCRSATHKLPRRESGSTSLSTTVGNRDRVSPTAITDASGTSRKTGKENWICVYRAYPNTSNYTLMGSSSPDVMREHRGHSPTPIASNSNGTAVLVRSELQRSKHFEHSAPSSLSSCETALPNTTRTHQHCDCLPHRATNWKRRGLQGDLRHSLISEELYFPGSRCARGEHGRQNLEQEEICLSNIFVRDNPGRSDLRGSQISEYEEFCLPSPMCNGAAPLLPSDGKCSRRDFNKMGSVDDAGVVHLLWND</sequence>
<feature type="transmembrane region" description="Helical" evidence="10">
    <location>
        <begin position="182"/>
        <end position="201"/>
    </location>
</feature>
<keyword evidence="2 8" id="KW-0812">Transmembrane</keyword>
<name>A0A1S3HFF1_LINAN</name>
<dbReference type="PANTHER" id="PTHR24243:SF233">
    <property type="entry name" value="THYROTROPIN-RELEASING HORMONE RECEPTOR"/>
    <property type="match status" value="1"/>
</dbReference>
<evidence type="ECO:0000256" key="3">
    <source>
        <dbReference type="ARBA" id="ARBA00022989"/>
    </source>
</evidence>
<evidence type="ECO:0000259" key="11">
    <source>
        <dbReference type="PROSITE" id="PS50262"/>
    </source>
</evidence>
<gene>
    <name evidence="13" type="primary">LOC106154399</name>
</gene>
<dbReference type="SUPFAM" id="SSF81321">
    <property type="entry name" value="Family A G protein-coupled receptor-like"/>
    <property type="match status" value="1"/>
</dbReference>
<evidence type="ECO:0000313" key="13">
    <source>
        <dbReference type="RefSeq" id="XP_013384196.1"/>
    </source>
</evidence>
<dbReference type="GeneID" id="106154399"/>
<reference evidence="13" key="1">
    <citation type="submission" date="2025-08" db="UniProtKB">
        <authorList>
            <consortium name="RefSeq"/>
        </authorList>
    </citation>
    <scope>IDENTIFICATION</scope>
    <source>
        <tissue evidence="13">Gonads</tissue>
    </source>
</reference>
<evidence type="ECO:0000256" key="8">
    <source>
        <dbReference type="RuleBase" id="RU000688"/>
    </source>
</evidence>
<dbReference type="RefSeq" id="XP_013384196.1">
    <property type="nucleotide sequence ID" value="XM_013528742.1"/>
</dbReference>
<evidence type="ECO:0000256" key="4">
    <source>
        <dbReference type="ARBA" id="ARBA00023040"/>
    </source>
</evidence>
<keyword evidence="12" id="KW-1185">Reference proteome</keyword>
<comment type="subcellular location">
    <subcellularLocation>
        <location evidence="1">Membrane</location>
        <topology evidence="1">Multi-pass membrane protein</topology>
    </subcellularLocation>
</comment>
<evidence type="ECO:0000256" key="7">
    <source>
        <dbReference type="ARBA" id="ARBA00023224"/>
    </source>
</evidence>
<dbReference type="PRINTS" id="PR00237">
    <property type="entry name" value="GPCRRHODOPSN"/>
</dbReference>
<dbReference type="InterPro" id="IPR017452">
    <property type="entry name" value="GPCR_Rhodpsn_7TM"/>
</dbReference>
<dbReference type="InParanoid" id="A0A1S3HFF1"/>
<keyword evidence="7 8" id="KW-0807">Transducer</keyword>
<dbReference type="AlphaFoldDB" id="A0A1S3HFF1"/>
<dbReference type="PROSITE" id="PS50262">
    <property type="entry name" value="G_PROTEIN_RECEP_F1_2"/>
    <property type="match status" value="1"/>
</dbReference>
<proteinExistence type="inferred from homology"/>
<evidence type="ECO:0000313" key="12">
    <source>
        <dbReference type="Proteomes" id="UP000085678"/>
    </source>
</evidence>
<feature type="region of interest" description="Disordered" evidence="9">
    <location>
        <begin position="374"/>
        <end position="404"/>
    </location>
</feature>
<dbReference type="Gene3D" id="1.20.1070.10">
    <property type="entry name" value="Rhodopsin 7-helix transmembrane proteins"/>
    <property type="match status" value="1"/>
</dbReference>
<dbReference type="Proteomes" id="UP000085678">
    <property type="component" value="Unplaced"/>
</dbReference>
<dbReference type="PANTHER" id="PTHR24243">
    <property type="entry name" value="G-PROTEIN COUPLED RECEPTOR"/>
    <property type="match status" value="1"/>
</dbReference>
<dbReference type="InterPro" id="IPR000276">
    <property type="entry name" value="GPCR_Rhodpsn"/>
</dbReference>
<feature type="transmembrane region" description="Helical" evidence="10">
    <location>
        <begin position="228"/>
        <end position="249"/>
    </location>
</feature>
<feature type="transmembrane region" description="Helical" evidence="10">
    <location>
        <begin position="60"/>
        <end position="86"/>
    </location>
</feature>
<dbReference type="KEGG" id="lak:106154399"/>
<evidence type="ECO:0000256" key="10">
    <source>
        <dbReference type="SAM" id="Phobius"/>
    </source>
</evidence>
<evidence type="ECO:0000256" key="2">
    <source>
        <dbReference type="ARBA" id="ARBA00022692"/>
    </source>
</evidence>
<comment type="similarity">
    <text evidence="8">Belongs to the G-protein coupled receptor 1 family.</text>
</comment>